<sequence>MGPDFARDMRAGEEPAVEALLGQAFPTAEEAKLVARLRKTKSIAGETVLPWDGAIVGYFALSHMRKPKGWLCLAPVAIRPDLQGRGYGKRMIGLLTEWARLTQTPVVVLGAPAFYETAGFARDKAASLISPYPIANTMLAGLDAPAKSQELIYPAAFEGL</sequence>
<keyword evidence="2" id="KW-0808">Transferase</keyword>
<dbReference type="InterPro" id="IPR016181">
    <property type="entry name" value="Acyl_CoA_acyltransferase"/>
</dbReference>
<dbReference type="AlphaFoldDB" id="A0AAN0MDQ4"/>
<keyword evidence="2" id="KW-0012">Acyltransferase</keyword>
<dbReference type="InterPro" id="IPR000182">
    <property type="entry name" value="GNAT_dom"/>
</dbReference>
<keyword evidence="3" id="KW-1185">Reference proteome</keyword>
<dbReference type="Pfam" id="PF00583">
    <property type="entry name" value="Acetyltransf_1"/>
    <property type="match status" value="1"/>
</dbReference>
<name>A0AAN0MDQ4_9RHOB</name>
<dbReference type="KEGG" id="yrh:AABB31_21505"/>
<dbReference type="Gene3D" id="3.40.630.30">
    <property type="match status" value="1"/>
</dbReference>
<reference evidence="2 3" key="2">
    <citation type="submission" date="2024-08" db="EMBL/GenBank/DDBJ databases">
        <title>Phylogenomic analyses of a clade within the roseobacter group suggest taxonomic reassignments of species of the genera Aestuariivita, Citreicella, Loktanella, Nautella, Pelagibaca, Ruegeria, Thalassobius, Thiobacimonas and Tropicibacter, and the proposal o.</title>
        <authorList>
            <person name="Jeon C.O."/>
        </authorList>
    </citation>
    <scope>NUCLEOTIDE SEQUENCE [LARGE SCALE GENOMIC DNA]</scope>
    <source>
        <strain evidence="2 3">SS1-5</strain>
    </source>
</reference>
<dbReference type="GO" id="GO:0016747">
    <property type="term" value="F:acyltransferase activity, transferring groups other than amino-acyl groups"/>
    <property type="evidence" value="ECO:0007669"/>
    <property type="project" value="InterPro"/>
</dbReference>
<proteinExistence type="predicted"/>
<gene>
    <name evidence="2" type="ORF">AABB31_21505</name>
</gene>
<dbReference type="SUPFAM" id="SSF55729">
    <property type="entry name" value="Acyl-CoA N-acyltransferases (Nat)"/>
    <property type="match status" value="1"/>
</dbReference>
<reference evidence="3" key="1">
    <citation type="submission" date="2024-04" db="EMBL/GenBank/DDBJ databases">
        <title>Phylogenomic analyses of a clade within the roseobacter group suggest taxonomic reassignments of species of the genera Aestuariivita, Citreicella, Loktanella, Nautella, Pelagibaca, Ruegeria, Thalassobius, Thiobacimonas and Tropicibacter, and the proposal o.</title>
        <authorList>
            <person name="Jeon C.O."/>
        </authorList>
    </citation>
    <scope>NUCLEOTIDE SEQUENCE [LARGE SCALE GENOMIC DNA]</scope>
    <source>
        <strain evidence="3">SS1-5</strain>
    </source>
</reference>
<accession>A0AAN0MDQ4</accession>
<dbReference type="Proteomes" id="UP001470809">
    <property type="component" value="Chromosome"/>
</dbReference>
<feature type="domain" description="N-acetyltransferase" evidence="1">
    <location>
        <begin position="4"/>
        <end position="143"/>
    </location>
</feature>
<dbReference type="CDD" id="cd04301">
    <property type="entry name" value="NAT_SF"/>
    <property type="match status" value="1"/>
</dbReference>
<evidence type="ECO:0000313" key="2">
    <source>
        <dbReference type="EMBL" id="WZU69649.1"/>
    </source>
</evidence>
<dbReference type="EMBL" id="CP151767">
    <property type="protein sequence ID" value="WZU69649.1"/>
    <property type="molecule type" value="Genomic_DNA"/>
</dbReference>
<organism evidence="2 3">
    <name type="scientific">Yoonia rhodophyticola</name>
    <dbReference type="NCBI Taxonomy" id="3137370"/>
    <lineage>
        <taxon>Bacteria</taxon>
        <taxon>Pseudomonadati</taxon>
        <taxon>Pseudomonadota</taxon>
        <taxon>Alphaproteobacteria</taxon>
        <taxon>Rhodobacterales</taxon>
        <taxon>Paracoccaceae</taxon>
        <taxon>Yoonia</taxon>
    </lineage>
</organism>
<dbReference type="EC" id="2.3.-.-" evidence="2"/>
<evidence type="ECO:0000259" key="1">
    <source>
        <dbReference type="PROSITE" id="PS51186"/>
    </source>
</evidence>
<protein>
    <submittedName>
        <fullName evidence="2">GNAT family N-acetyltransferase</fullName>
        <ecNumber evidence="2">2.3.-.-</ecNumber>
    </submittedName>
</protein>
<dbReference type="RefSeq" id="WP_342078945.1">
    <property type="nucleotide sequence ID" value="NZ_CP151767.2"/>
</dbReference>
<evidence type="ECO:0000313" key="3">
    <source>
        <dbReference type="Proteomes" id="UP001470809"/>
    </source>
</evidence>
<dbReference type="PROSITE" id="PS51186">
    <property type="entry name" value="GNAT"/>
    <property type="match status" value="1"/>
</dbReference>